<dbReference type="EMBL" id="QXIT01000006">
    <property type="protein sequence ID" value="RIE11048.1"/>
    <property type="molecule type" value="Genomic_DNA"/>
</dbReference>
<gene>
    <name evidence="3" type="ORF">SMC6_00205</name>
</gene>
<dbReference type="Gene3D" id="3.20.20.140">
    <property type="entry name" value="Metal-dependent hydrolases"/>
    <property type="match status" value="1"/>
</dbReference>
<evidence type="ECO:0000313" key="4">
    <source>
        <dbReference type="Proteomes" id="UP000266260"/>
    </source>
</evidence>
<dbReference type="AlphaFoldDB" id="A0A398DFH1"/>
<dbReference type="InterPro" id="IPR006680">
    <property type="entry name" value="Amidohydro-rel"/>
</dbReference>
<keyword evidence="1 3" id="KW-0378">Hydrolase</keyword>
<organism evidence="3 4">
    <name type="scientific">Candidatus Cryosericum odellii</name>
    <dbReference type="NCBI Taxonomy" id="2290917"/>
    <lineage>
        <taxon>Bacteria</taxon>
        <taxon>Pseudomonadati</taxon>
        <taxon>Caldisericota/Cryosericota group</taxon>
        <taxon>Candidatus Cryosericota</taxon>
        <taxon>Candidatus Cryosericia</taxon>
        <taxon>Candidatus Cryosericales</taxon>
        <taxon>Candidatus Cryosericaceae</taxon>
        <taxon>Candidatus Cryosericum</taxon>
    </lineage>
</organism>
<accession>A0A398DFH1</accession>
<protein>
    <submittedName>
        <fullName evidence="3">N-ethylammeline chlorohydrolase</fullName>
    </submittedName>
</protein>
<dbReference type="Pfam" id="PF01979">
    <property type="entry name" value="Amidohydro_1"/>
    <property type="match status" value="1"/>
</dbReference>
<dbReference type="PANTHER" id="PTHR43794:SF11">
    <property type="entry name" value="AMIDOHYDROLASE-RELATED DOMAIN-CONTAINING PROTEIN"/>
    <property type="match status" value="1"/>
</dbReference>
<reference evidence="3 4" key="1">
    <citation type="submission" date="2018-09" db="EMBL/GenBank/DDBJ databases">
        <title>Discovery and Ecogenomic Context for Candidatus Cryosericales, a Global Caldiserica Order Active in Thawing Permafrost.</title>
        <authorList>
            <person name="Martinez M.A."/>
            <person name="Woodcroft B.J."/>
            <person name="Ignacio Espinoza J.C."/>
            <person name="Zayed A."/>
            <person name="Singleton C.M."/>
            <person name="Boyd J."/>
            <person name="Li Y.-F."/>
            <person name="Purvine S."/>
            <person name="Maughan H."/>
            <person name="Hodgkins S.B."/>
            <person name="Anderson D."/>
            <person name="Sederholm M."/>
            <person name="Temperton B."/>
            <person name="Saleska S.R."/>
            <person name="Tyson G.W."/>
            <person name="Rich V.I."/>
        </authorList>
    </citation>
    <scope>NUCLEOTIDE SEQUENCE [LARGE SCALE GENOMIC DNA]</scope>
    <source>
        <strain evidence="3 4">SMC6</strain>
    </source>
</reference>
<dbReference type="RefSeq" id="WP_165846114.1">
    <property type="nucleotide sequence ID" value="NZ_QXIT01000006.1"/>
</dbReference>
<evidence type="ECO:0000256" key="1">
    <source>
        <dbReference type="ARBA" id="ARBA00022801"/>
    </source>
</evidence>
<proteinExistence type="predicted"/>
<feature type="domain" description="Amidohydrolase-related" evidence="2">
    <location>
        <begin position="1"/>
        <end position="104"/>
    </location>
</feature>
<keyword evidence="4" id="KW-1185">Reference proteome</keyword>
<name>A0A398DFH1_9BACT</name>
<evidence type="ECO:0000313" key="3">
    <source>
        <dbReference type="EMBL" id="RIE11048.1"/>
    </source>
</evidence>
<dbReference type="SUPFAM" id="SSF51338">
    <property type="entry name" value="Composite domain of metallo-dependent hydrolases"/>
    <property type="match status" value="1"/>
</dbReference>
<dbReference type="GO" id="GO:0016810">
    <property type="term" value="F:hydrolase activity, acting on carbon-nitrogen (but not peptide) bonds"/>
    <property type="evidence" value="ECO:0007669"/>
    <property type="project" value="InterPro"/>
</dbReference>
<dbReference type="Proteomes" id="UP000266260">
    <property type="component" value="Unassembled WGS sequence"/>
</dbReference>
<dbReference type="InterPro" id="IPR011059">
    <property type="entry name" value="Metal-dep_hydrolase_composite"/>
</dbReference>
<dbReference type="InterPro" id="IPR050287">
    <property type="entry name" value="MTA/SAH_deaminase"/>
</dbReference>
<evidence type="ECO:0000259" key="2">
    <source>
        <dbReference type="Pfam" id="PF01979"/>
    </source>
</evidence>
<sequence>DGAASNDNLDMLEELRVLGLLMKGSTMDASGISNASLLAMATTNGGRALGFDDVGTLSEGAAADLVFWDLEDESFCPRNNVVSHLLWSANSRAVDSVMVAGSWVMEHRQLLGIDIDKVRFEVARRARRLASG</sequence>
<dbReference type="Gene3D" id="2.30.40.10">
    <property type="entry name" value="Urease, subunit C, domain 1"/>
    <property type="match status" value="1"/>
</dbReference>
<comment type="caution">
    <text evidence="3">The sequence shown here is derived from an EMBL/GenBank/DDBJ whole genome shotgun (WGS) entry which is preliminary data.</text>
</comment>
<dbReference type="PANTHER" id="PTHR43794">
    <property type="entry name" value="AMINOHYDROLASE SSNA-RELATED"/>
    <property type="match status" value="1"/>
</dbReference>
<feature type="non-terminal residue" evidence="3">
    <location>
        <position position="1"/>
    </location>
</feature>